<name>A0A8D8BKR4_CULPI</name>
<evidence type="ECO:0000256" key="1">
    <source>
        <dbReference type="SAM" id="MobiDB-lite"/>
    </source>
</evidence>
<evidence type="ECO:0000313" key="2">
    <source>
        <dbReference type="EMBL" id="CAG6476223.1"/>
    </source>
</evidence>
<sequence>MAGADQVSADDTQRLRHPSSPGHEPLEGHRTQIRASNLPRRLTLSAPVEGPGFFGLLRQPRQVGASLSLSDRQPRVGLAQDQLHRGGVEQGAQSGLDPAHQEAALPVLYGGGAVEAGVPHGQHFVGALFAHAGGVYVD</sequence>
<protein>
    <submittedName>
        <fullName evidence="2">(northern house mosquito) hypothetical protein</fullName>
    </submittedName>
</protein>
<dbReference type="EMBL" id="HBUE01078068">
    <property type="protein sequence ID" value="CAG6476223.1"/>
    <property type="molecule type" value="Transcribed_RNA"/>
</dbReference>
<feature type="region of interest" description="Disordered" evidence="1">
    <location>
        <begin position="1"/>
        <end position="32"/>
    </location>
</feature>
<accession>A0A8D8BKR4</accession>
<dbReference type="AlphaFoldDB" id="A0A8D8BKR4"/>
<reference evidence="2" key="1">
    <citation type="submission" date="2021-05" db="EMBL/GenBank/DDBJ databases">
        <authorList>
            <person name="Alioto T."/>
            <person name="Alioto T."/>
            <person name="Gomez Garrido J."/>
        </authorList>
    </citation>
    <scope>NUCLEOTIDE SEQUENCE</scope>
</reference>
<proteinExistence type="predicted"/>
<organism evidence="2">
    <name type="scientific">Culex pipiens</name>
    <name type="common">House mosquito</name>
    <dbReference type="NCBI Taxonomy" id="7175"/>
    <lineage>
        <taxon>Eukaryota</taxon>
        <taxon>Metazoa</taxon>
        <taxon>Ecdysozoa</taxon>
        <taxon>Arthropoda</taxon>
        <taxon>Hexapoda</taxon>
        <taxon>Insecta</taxon>
        <taxon>Pterygota</taxon>
        <taxon>Neoptera</taxon>
        <taxon>Endopterygota</taxon>
        <taxon>Diptera</taxon>
        <taxon>Nematocera</taxon>
        <taxon>Culicoidea</taxon>
        <taxon>Culicidae</taxon>
        <taxon>Culicinae</taxon>
        <taxon>Culicini</taxon>
        <taxon>Culex</taxon>
        <taxon>Culex</taxon>
    </lineage>
</organism>